<feature type="region of interest" description="Disordered" evidence="3">
    <location>
        <begin position="350"/>
        <end position="392"/>
    </location>
</feature>
<dbReference type="InterPro" id="IPR051730">
    <property type="entry name" value="NASP-like"/>
</dbReference>
<evidence type="ECO:0000313" key="5">
    <source>
        <dbReference type="EMBL" id="CCG22358.1"/>
    </source>
</evidence>
<name>H8X013_CANO9</name>
<feature type="compositionally biased region" description="Acidic residues" evidence="3">
    <location>
        <begin position="127"/>
        <end position="145"/>
    </location>
</feature>
<dbReference type="AlphaFoldDB" id="H8X013"/>
<keyword evidence="6" id="KW-1185">Reference proteome</keyword>
<organism evidence="5 6">
    <name type="scientific">Candida orthopsilosis (strain 90-125)</name>
    <name type="common">Yeast</name>
    <dbReference type="NCBI Taxonomy" id="1136231"/>
    <lineage>
        <taxon>Eukaryota</taxon>
        <taxon>Fungi</taxon>
        <taxon>Dikarya</taxon>
        <taxon>Ascomycota</taxon>
        <taxon>Saccharomycotina</taxon>
        <taxon>Pichiomycetes</taxon>
        <taxon>Debaryomycetaceae</taxon>
        <taxon>Candida/Lodderomyces clade</taxon>
        <taxon>Candida</taxon>
    </lineage>
</organism>
<dbReference type="OrthoDB" id="5587616at2759"/>
<evidence type="ECO:0000256" key="1">
    <source>
        <dbReference type="ARBA" id="ARBA00022737"/>
    </source>
</evidence>
<evidence type="ECO:0000256" key="3">
    <source>
        <dbReference type="SAM" id="MobiDB-lite"/>
    </source>
</evidence>
<dbReference type="PANTHER" id="PTHR15081">
    <property type="entry name" value="NUCLEAR AUTOANTIGENIC SPERM PROTEIN NASP -RELATED"/>
    <property type="match status" value="1"/>
</dbReference>
<dbReference type="GO" id="GO:0042393">
    <property type="term" value="F:histone binding"/>
    <property type="evidence" value="ECO:0007669"/>
    <property type="project" value="TreeGrafter"/>
</dbReference>
<dbReference type="InterPro" id="IPR019544">
    <property type="entry name" value="Tetratricopeptide_SHNi-TPR_dom"/>
</dbReference>
<proteinExistence type="predicted"/>
<protein>
    <recommendedName>
        <fullName evidence="4">Tetratricopeptide SHNi-TPR domain-containing protein</fullName>
    </recommendedName>
</protein>
<feature type="compositionally biased region" description="Basic residues" evidence="3">
    <location>
        <begin position="375"/>
        <end position="392"/>
    </location>
</feature>
<keyword evidence="1" id="KW-0677">Repeat</keyword>
<dbReference type="HOGENOM" id="CLU_028900_1_0_1"/>
<dbReference type="GO" id="GO:0005654">
    <property type="term" value="C:nucleoplasm"/>
    <property type="evidence" value="ECO:0007669"/>
    <property type="project" value="TreeGrafter"/>
</dbReference>
<reference evidence="5 6" key="1">
    <citation type="journal article" date="2012" name="PLoS ONE">
        <title>Sequence and analysis of the genome of the pathogenic yeast Candida orthopsilosis.</title>
        <authorList>
            <person name="Riccombeni A."/>
            <person name="Vidanes G."/>
            <person name="Proux-Wera E."/>
            <person name="Wolfe K.H."/>
            <person name="Butler G."/>
        </authorList>
    </citation>
    <scope>NUCLEOTIDE SEQUENCE [LARGE SCALE GENOMIC DNA]</scope>
    <source>
        <strain evidence="5 6">Co 90-125</strain>
    </source>
</reference>
<dbReference type="PANTHER" id="PTHR15081:SF1">
    <property type="entry name" value="NUCLEAR AUTOANTIGENIC SPERM PROTEIN"/>
    <property type="match status" value="1"/>
</dbReference>
<evidence type="ECO:0000259" key="4">
    <source>
        <dbReference type="Pfam" id="PF10516"/>
    </source>
</evidence>
<dbReference type="GO" id="GO:0034080">
    <property type="term" value="P:CENP-A containing chromatin assembly"/>
    <property type="evidence" value="ECO:0007669"/>
    <property type="project" value="TreeGrafter"/>
</dbReference>
<dbReference type="RefSeq" id="XP_003867795.1">
    <property type="nucleotide sequence ID" value="XM_003867747.1"/>
</dbReference>
<evidence type="ECO:0000256" key="2">
    <source>
        <dbReference type="ARBA" id="ARBA00022803"/>
    </source>
</evidence>
<dbReference type="KEGG" id="cot:CORT_0B06490"/>
<feature type="compositionally biased region" description="Basic and acidic residues" evidence="3">
    <location>
        <begin position="278"/>
        <end position="293"/>
    </location>
</feature>
<evidence type="ECO:0000313" key="6">
    <source>
        <dbReference type="Proteomes" id="UP000005018"/>
    </source>
</evidence>
<dbReference type="GO" id="GO:0006335">
    <property type="term" value="P:DNA replication-dependent chromatin assembly"/>
    <property type="evidence" value="ECO:0007669"/>
    <property type="project" value="TreeGrafter"/>
</dbReference>
<keyword evidence="2" id="KW-0802">TPR repeat</keyword>
<dbReference type="Pfam" id="PF10516">
    <property type="entry name" value="SHNi-TPR"/>
    <property type="match status" value="1"/>
</dbReference>
<dbReference type="EMBL" id="HE681720">
    <property type="protein sequence ID" value="CCG22358.1"/>
    <property type="molecule type" value="Genomic_DNA"/>
</dbReference>
<dbReference type="eggNOG" id="KOG4563">
    <property type="taxonomic scope" value="Eukaryota"/>
</dbReference>
<dbReference type="SUPFAM" id="SSF48452">
    <property type="entry name" value="TPR-like"/>
    <property type="match status" value="1"/>
</dbReference>
<sequence>MSYSAEINQLISEGSKSYALKDFELASEKYGRACEVYSKEHEGDEDGDLLFLYGKALYQNGVSKSEVLGGVGANEQGGTEENQDEGNDENAEDDEKFQFYDAEPIEGEVEAGKEKPEAGEGENNVNPEDDDEDQQEGDSEGQEPGDLEMAWIILDATRGVFEKRLESATKPTQSPPYINNEIDSINDEYVKLLKKLSETYDILGEVSLEMENFPQSAQDLTKSLDLRLELYPFDSPLVSESHYKLALALEFSVEDGGQDVNEARQNAAKHIQSAIKSTEARNKKETDESVKKDNEEMIGELKEKYQDLSKDPSEQLQQEQLDIVKGLLGGEAAGANAGQAIINNLTSMVKKQGEGSSSSSASNAPKPVNDLSGLVKKRKQIKDHNPSKKARK</sequence>
<feature type="domain" description="Tetratricopeptide SHNi-TPR" evidence="4">
    <location>
        <begin position="197"/>
        <end position="234"/>
    </location>
</feature>
<dbReference type="GeneID" id="14538489"/>
<gene>
    <name evidence="5" type="ORF">CORT_0B06490</name>
</gene>
<dbReference type="Gene3D" id="1.25.40.10">
    <property type="entry name" value="Tetratricopeptide repeat domain"/>
    <property type="match status" value="1"/>
</dbReference>
<dbReference type="Proteomes" id="UP000005018">
    <property type="component" value="Chromosome 2"/>
</dbReference>
<feature type="compositionally biased region" description="Acidic residues" evidence="3">
    <location>
        <begin position="81"/>
        <end position="95"/>
    </location>
</feature>
<dbReference type="InterPro" id="IPR011990">
    <property type="entry name" value="TPR-like_helical_dom_sf"/>
</dbReference>
<accession>H8X013</accession>
<feature type="region of interest" description="Disordered" evidence="3">
    <location>
        <begin position="274"/>
        <end position="293"/>
    </location>
</feature>
<feature type="region of interest" description="Disordered" evidence="3">
    <location>
        <begin position="64"/>
        <end position="145"/>
    </location>
</feature>